<dbReference type="PANTHER" id="PTHR11439">
    <property type="entry name" value="GAG-POL-RELATED RETROTRANSPOSON"/>
    <property type="match status" value="1"/>
</dbReference>
<comment type="caution">
    <text evidence="1">The sequence shown here is derived from an EMBL/GenBank/DDBJ whole genome shotgun (WGS) entry which is preliminary data.</text>
</comment>
<protein>
    <recommendedName>
        <fullName evidence="2">Copia protein</fullName>
    </recommendedName>
</protein>
<evidence type="ECO:0000313" key="1">
    <source>
        <dbReference type="EMBL" id="KAL0284128.1"/>
    </source>
</evidence>
<name>A0AAW2IQQ5_9LAMI</name>
<evidence type="ECO:0008006" key="2">
    <source>
        <dbReference type="Google" id="ProtNLM"/>
    </source>
</evidence>
<dbReference type="PANTHER" id="PTHR11439:SF470">
    <property type="entry name" value="CYSTEINE-RICH RLK (RECEPTOR-LIKE PROTEIN KINASE) 8"/>
    <property type="match status" value="1"/>
</dbReference>
<accession>A0AAW2IQQ5</accession>
<proteinExistence type="predicted"/>
<dbReference type="CDD" id="cd09272">
    <property type="entry name" value="RNase_HI_RT_Ty1"/>
    <property type="match status" value="1"/>
</dbReference>
<dbReference type="AlphaFoldDB" id="A0AAW2IQQ5"/>
<sequence length="273" mass="30928">MRSTLDGCTTHCPLLKRFSYAWAIFPSSSNFELTAYCDVDWASCSDSRHSLTVFCVFMGGALVSWKTKKQSTVSHSTAKAEYGSMPLRFVSSDGYRMFFVILEFQFLFLSKCFANQAALHIMANPMFHERTKHIKIDCHVVRDAYKENFVAERMKHIEIDCHVVRDAYKENFFAERMKHIEIDCNVVCDAYKENFVAPSYVWSSLLLADLFTKILPLKFFSDLMSKLGLFSMVPSPTCGWAVEIGDTSATIAAAAMPTDLELEVEDDEVLDAG</sequence>
<organism evidence="1">
    <name type="scientific">Sesamum angustifolium</name>
    <dbReference type="NCBI Taxonomy" id="2727405"/>
    <lineage>
        <taxon>Eukaryota</taxon>
        <taxon>Viridiplantae</taxon>
        <taxon>Streptophyta</taxon>
        <taxon>Embryophyta</taxon>
        <taxon>Tracheophyta</taxon>
        <taxon>Spermatophyta</taxon>
        <taxon>Magnoliopsida</taxon>
        <taxon>eudicotyledons</taxon>
        <taxon>Gunneridae</taxon>
        <taxon>Pentapetalae</taxon>
        <taxon>asterids</taxon>
        <taxon>lamiids</taxon>
        <taxon>Lamiales</taxon>
        <taxon>Pedaliaceae</taxon>
        <taxon>Sesamum</taxon>
    </lineage>
</organism>
<reference evidence="1" key="2">
    <citation type="journal article" date="2024" name="Plant">
        <title>Genomic evolution and insights into agronomic trait innovations of Sesamum species.</title>
        <authorList>
            <person name="Miao H."/>
            <person name="Wang L."/>
            <person name="Qu L."/>
            <person name="Liu H."/>
            <person name="Sun Y."/>
            <person name="Le M."/>
            <person name="Wang Q."/>
            <person name="Wei S."/>
            <person name="Zheng Y."/>
            <person name="Lin W."/>
            <person name="Duan Y."/>
            <person name="Cao H."/>
            <person name="Xiong S."/>
            <person name="Wang X."/>
            <person name="Wei L."/>
            <person name="Li C."/>
            <person name="Ma Q."/>
            <person name="Ju M."/>
            <person name="Zhao R."/>
            <person name="Li G."/>
            <person name="Mu C."/>
            <person name="Tian Q."/>
            <person name="Mei H."/>
            <person name="Zhang T."/>
            <person name="Gao T."/>
            <person name="Zhang H."/>
        </authorList>
    </citation>
    <scope>NUCLEOTIDE SEQUENCE</scope>
    <source>
        <strain evidence="1">G01</strain>
    </source>
</reference>
<dbReference type="EMBL" id="JACGWK010001675">
    <property type="protein sequence ID" value="KAL0284128.1"/>
    <property type="molecule type" value="Genomic_DNA"/>
</dbReference>
<reference evidence="1" key="1">
    <citation type="submission" date="2020-06" db="EMBL/GenBank/DDBJ databases">
        <authorList>
            <person name="Li T."/>
            <person name="Hu X."/>
            <person name="Zhang T."/>
            <person name="Song X."/>
            <person name="Zhang H."/>
            <person name="Dai N."/>
            <person name="Sheng W."/>
            <person name="Hou X."/>
            <person name="Wei L."/>
        </authorList>
    </citation>
    <scope>NUCLEOTIDE SEQUENCE</scope>
    <source>
        <strain evidence="1">G01</strain>
        <tissue evidence="1">Leaf</tissue>
    </source>
</reference>
<gene>
    <name evidence="1" type="ORF">Sangu_2844600</name>
</gene>